<reference evidence="2" key="1">
    <citation type="journal article" date="2019" name="Int. J. Syst. Evol. Microbiol.">
        <title>The Global Catalogue of Microorganisms (GCM) 10K type strain sequencing project: providing services to taxonomists for standard genome sequencing and annotation.</title>
        <authorList>
            <consortium name="The Broad Institute Genomics Platform"/>
            <consortium name="The Broad Institute Genome Sequencing Center for Infectious Disease"/>
            <person name="Wu L."/>
            <person name="Ma J."/>
        </authorList>
    </citation>
    <scope>NUCLEOTIDE SEQUENCE [LARGE SCALE GENOMIC DNA]</scope>
    <source>
        <strain evidence="2">CGMCC 1.12404</strain>
    </source>
</reference>
<sequence length="111" mass="12494">MTDREMLAAIMAKLEGLEEGQQQLKNEVGILKEGQQQLKNKVGTLTEKVDKLATDMDQQITGLYRYVSEEMAGIREQLTRMEAKQNKTAETVGYVIQDVYLLQKKTGVGSK</sequence>
<dbReference type="Gene3D" id="1.20.5.190">
    <property type="match status" value="1"/>
</dbReference>
<comment type="caution">
    <text evidence="1">The sequence shown here is derived from an EMBL/GenBank/DDBJ whole genome shotgun (WGS) entry which is preliminary data.</text>
</comment>
<proteinExistence type="predicted"/>
<dbReference type="RefSeq" id="WP_188432824.1">
    <property type="nucleotide sequence ID" value="NZ_BMEX01000009.1"/>
</dbReference>
<keyword evidence="2" id="KW-1185">Reference proteome</keyword>
<evidence type="ECO:0000313" key="1">
    <source>
        <dbReference type="EMBL" id="GGA50527.1"/>
    </source>
</evidence>
<dbReference type="EMBL" id="BMEX01000009">
    <property type="protein sequence ID" value="GGA50527.1"/>
    <property type="molecule type" value="Genomic_DNA"/>
</dbReference>
<name>A0ABQ1GUB9_9BACL</name>
<organism evidence="1 2">
    <name type="scientific">Kroppenstedtia guangzhouensis</name>
    <dbReference type="NCBI Taxonomy" id="1274356"/>
    <lineage>
        <taxon>Bacteria</taxon>
        <taxon>Bacillati</taxon>
        <taxon>Bacillota</taxon>
        <taxon>Bacilli</taxon>
        <taxon>Bacillales</taxon>
        <taxon>Thermoactinomycetaceae</taxon>
        <taxon>Kroppenstedtia</taxon>
    </lineage>
</organism>
<protein>
    <submittedName>
        <fullName evidence="1">Uncharacterized protein</fullName>
    </submittedName>
</protein>
<accession>A0ABQ1GUB9</accession>
<gene>
    <name evidence="1" type="ORF">GCM10007416_24600</name>
</gene>
<dbReference type="Proteomes" id="UP000617979">
    <property type="component" value="Unassembled WGS sequence"/>
</dbReference>
<evidence type="ECO:0000313" key="2">
    <source>
        <dbReference type="Proteomes" id="UP000617979"/>
    </source>
</evidence>